<protein>
    <submittedName>
        <fullName evidence="1">Uncharacterized protein</fullName>
    </submittedName>
</protein>
<reference evidence="1 2" key="1">
    <citation type="submission" date="2020-07" db="EMBL/GenBank/DDBJ databases">
        <title>Sequencing the genomes of 1000 actinobacteria strains.</title>
        <authorList>
            <person name="Klenk H.-P."/>
        </authorList>
    </citation>
    <scope>NUCLEOTIDE SEQUENCE [LARGE SCALE GENOMIC DNA]</scope>
    <source>
        <strain evidence="1 2">DSM 26487</strain>
    </source>
</reference>
<dbReference type="RefSeq" id="WP_179661763.1">
    <property type="nucleotide sequence ID" value="NZ_JACBZR010000002.1"/>
</dbReference>
<name>A0A7Z0IVC7_9ACTN</name>
<proteinExistence type="predicted"/>
<keyword evidence="2" id="KW-1185">Reference proteome</keyword>
<organism evidence="1 2">
    <name type="scientific">Nocardioides panzhihuensis</name>
    <dbReference type="NCBI Taxonomy" id="860243"/>
    <lineage>
        <taxon>Bacteria</taxon>
        <taxon>Bacillati</taxon>
        <taxon>Actinomycetota</taxon>
        <taxon>Actinomycetes</taxon>
        <taxon>Propionibacteriales</taxon>
        <taxon>Nocardioidaceae</taxon>
        <taxon>Nocardioides</taxon>
    </lineage>
</organism>
<gene>
    <name evidence="1" type="ORF">BJ988_005892</name>
</gene>
<evidence type="ECO:0000313" key="1">
    <source>
        <dbReference type="EMBL" id="NYI81184.1"/>
    </source>
</evidence>
<dbReference type="Proteomes" id="UP000564496">
    <property type="component" value="Unassembled WGS sequence"/>
</dbReference>
<sequence length="49" mass="5006">MSTIATTRNRTPLAGAFDEIRGLNLGLLHPASGPLARIDCTNGGISAAL</sequence>
<evidence type="ECO:0000313" key="2">
    <source>
        <dbReference type="Proteomes" id="UP000564496"/>
    </source>
</evidence>
<accession>A0A7Z0IVC7</accession>
<comment type="caution">
    <text evidence="1">The sequence shown here is derived from an EMBL/GenBank/DDBJ whole genome shotgun (WGS) entry which is preliminary data.</text>
</comment>
<dbReference type="AlphaFoldDB" id="A0A7Z0IVC7"/>
<dbReference type="EMBL" id="JACBZR010000002">
    <property type="protein sequence ID" value="NYI81184.1"/>
    <property type="molecule type" value="Genomic_DNA"/>
</dbReference>